<feature type="domain" description="ABC transporter" evidence="8">
    <location>
        <begin position="477"/>
        <end position="710"/>
    </location>
</feature>
<dbReference type="CDD" id="cd03228">
    <property type="entry name" value="ABCC_MRP_Like"/>
    <property type="match status" value="1"/>
</dbReference>
<dbReference type="RefSeq" id="WP_019467303.1">
    <property type="nucleotide sequence ID" value="NZ_ALOY01000183.1"/>
</dbReference>
<reference evidence="11 12" key="1">
    <citation type="submission" date="2014-07" db="EMBL/GenBank/DDBJ databases">
        <title>Complete Genome Sequence of Dyella japonica Strain A8 Isolated from Malaysian Tropical Soil.</title>
        <authorList>
            <person name="Hui R.K.H."/>
            <person name="Chen J.-W."/>
            <person name="Chan K.-G."/>
            <person name="Leung F.C.C."/>
        </authorList>
    </citation>
    <scope>NUCLEOTIDE SEQUENCE [LARGE SCALE GENOMIC DNA]</scope>
    <source>
        <strain evidence="11 12">A8</strain>
    </source>
</reference>
<evidence type="ECO:0000259" key="9">
    <source>
        <dbReference type="PROSITE" id="PS50929"/>
    </source>
</evidence>
<dbReference type="PROSITE" id="PS00211">
    <property type="entry name" value="ABC_TRANSPORTER_1"/>
    <property type="match status" value="1"/>
</dbReference>
<evidence type="ECO:0000256" key="3">
    <source>
        <dbReference type="ARBA" id="ARBA00022741"/>
    </source>
</evidence>
<evidence type="ECO:0000256" key="6">
    <source>
        <dbReference type="ARBA" id="ARBA00023136"/>
    </source>
</evidence>
<dbReference type="Pfam" id="PF00005">
    <property type="entry name" value="ABC_tran"/>
    <property type="match status" value="1"/>
</dbReference>
<organism evidence="11 12">
    <name type="scientific">Dyella japonica A8</name>
    <dbReference type="NCBI Taxonomy" id="1217721"/>
    <lineage>
        <taxon>Bacteria</taxon>
        <taxon>Pseudomonadati</taxon>
        <taxon>Pseudomonadota</taxon>
        <taxon>Gammaproteobacteria</taxon>
        <taxon>Lysobacterales</taxon>
        <taxon>Rhodanobacteraceae</taxon>
        <taxon>Dyella</taxon>
    </lineage>
</organism>
<keyword evidence="3" id="KW-0547">Nucleotide-binding</keyword>
<dbReference type="Pfam" id="PF00664">
    <property type="entry name" value="ABC_membrane"/>
    <property type="match status" value="1"/>
</dbReference>
<dbReference type="MEROPS" id="C39.005"/>
<dbReference type="SUPFAM" id="SSF90123">
    <property type="entry name" value="ABC transporter transmembrane region"/>
    <property type="match status" value="1"/>
</dbReference>
<evidence type="ECO:0000256" key="4">
    <source>
        <dbReference type="ARBA" id="ARBA00022840"/>
    </source>
</evidence>
<dbReference type="GO" id="GO:0005886">
    <property type="term" value="C:plasma membrane"/>
    <property type="evidence" value="ECO:0007669"/>
    <property type="project" value="UniProtKB-SubCell"/>
</dbReference>
<evidence type="ECO:0000256" key="1">
    <source>
        <dbReference type="ARBA" id="ARBA00004651"/>
    </source>
</evidence>
<dbReference type="Gene3D" id="3.90.70.10">
    <property type="entry name" value="Cysteine proteinases"/>
    <property type="match status" value="1"/>
</dbReference>
<keyword evidence="12" id="KW-1185">Reference proteome</keyword>
<feature type="domain" description="ABC transmembrane type-1" evidence="9">
    <location>
        <begin position="161"/>
        <end position="440"/>
    </location>
</feature>
<dbReference type="PROSITE" id="PS50990">
    <property type="entry name" value="PEPTIDASE_C39"/>
    <property type="match status" value="1"/>
</dbReference>
<feature type="domain" description="Peptidase C39" evidence="10">
    <location>
        <begin position="6"/>
        <end position="125"/>
    </location>
</feature>
<dbReference type="InterPro" id="IPR027417">
    <property type="entry name" value="P-loop_NTPase"/>
</dbReference>
<dbReference type="SMART" id="SM00382">
    <property type="entry name" value="AAA"/>
    <property type="match status" value="1"/>
</dbReference>
<protein>
    <submittedName>
        <fullName evidence="11">Bacitracin ABC transporter ATPase</fullName>
    </submittedName>
</protein>
<dbReference type="GO" id="GO:0006508">
    <property type="term" value="P:proteolysis"/>
    <property type="evidence" value="ECO:0007669"/>
    <property type="project" value="InterPro"/>
</dbReference>
<feature type="transmembrane region" description="Helical" evidence="7">
    <location>
        <begin position="387"/>
        <end position="420"/>
    </location>
</feature>
<dbReference type="GO" id="GO:0005524">
    <property type="term" value="F:ATP binding"/>
    <property type="evidence" value="ECO:0007669"/>
    <property type="project" value="UniProtKB-KW"/>
</dbReference>
<evidence type="ECO:0000313" key="11">
    <source>
        <dbReference type="EMBL" id="AIF47242.1"/>
    </source>
</evidence>
<keyword evidence="2 7" id="KW-0812">Transmembrane</keyword>
<dbReference type="KEGG" id="dja:HY57_08105"/>
<dbReference type="InterPro" id="IPR017871">
    <property type="entry name" value="ABC_transporter-like_CS"/>
</dbReference>
<dbReference type="Gene3D" id="3.40.50.300">
    <property type="entry name" value="P-loop containing nucleotide triphosphate hydrolases"/>
    <property type="match status" value="1"/>
</dbReference>
<dbReference type="PANTHER" id="PTHR24221:SF606">
    <property type="entry name" value="COLICIN V SECRETION-PROCESSING ATP-BINDING PROTEIN"/>
    <property type="match status" value="1"/>
</dbReference>
<evidence type="ECO:0000259" key="10">
    <source>
        <dbReference type="PROSITE" id="PS50990"/>
    </source>
</evidence>
<keyword evidence="4" id="KW-0067">ATP-binding</keyword>
<feature type="transmembrane region" description="Helical" evidence="7">
    <location>
        <begin position="195"/>
        <end position="219"/>
    </location>
</feature>
<feature type="transmembrane region" description="Helical" evidence="7">
    <location>
        <begin position="161"/>
        <end position="183"/>
    </location>
</feature>
<evidence type="ECO:0000256" key="5">
    <source>
        <dbReference type="ARBA" id="ARBA00022989"/>
    </source>
</evidence>
<evidence type="ECO:0000313" key="12">
    <source>
        <dbReference type="Proteomes" id="UP000027987"/>
    </source>
</evidence>
<feature type="transmembrane region" description="Helical" evidence="7">
    <location>
        <begin position="268"/>
        <end position="291"/>
    </location>
</feature>
<evidence type="ECO:0000259" key="8">
    <source>
        <dbReference type="PROSITE" id="PS50893"/>
    </source>
</evidence>
<dbReference type="GO" id="GO:0016887">
    <property type="term" value="F:ATP hydrolysis activity"/>
    <property type="evidence" value="ECO:0007669"/>
    <property type="project" value="InterPro"/>
</dbReference>
<keyword evidence="5 7" id="KW-1133">Transmembrane helix</keyword>
<dbReference type="STRING" id="1217721.HY57_08105"/>
<dbReference type="InterPro" id="IPR039421">
    <property type="entry name" value="Type_1_exporter"/>
</dbReference>
<dbReference type="InterPro" id="IPR003439">
    <property type="entry name" value="ABC_transporter-like_ATP-bd"/>
</dbReference>
<name>A0A075K0D0_9GAMM</name>
<gene>
    <name evidence="11" type="ORF">HY57_08105</name>
</gene>
<dbReference type="GO" id="GO:0140359">
    <property type="term" value="F:ABC-type transporter activity"/>
    <property type="evidence" value="ECO:0007669"/>
    <property type="project" value="InterPro"/>
</dbReference>
<dbReference type="OrthoDB" id="6828292at2"/>
<dbReference type="GO" id="GO:0008233">
    <property type="term" value="F:peptidase activity"/>
    <property type="evidence" value="ECO:0007669"/>
    <property type="project" value="InterPro"/>
</dbReference>
<dbReference type="PROSITE" id="PS50893">
    <property type="entry name" value="ABC_TRANSPORTER_2"/>
    <property type="match status" value="1"/>
</dbReference>
<dbReference type="HOGENOM" id="CLU_000604_95_3_6"/>
<dbReference type="GO" id="GO:0034040">
    <property type="term" value="F:ATPase-coupled lipid transmembrane transporter activity"/>
    <property type="evidence" value="ECO:0007669"/>
    <property type="project" value="TreeGrafter"/>
</dbReference>
<dbReference type="EMBL" id="CP008884">
    <property type="protein sequence ID" value="AIF47242.1"/>
    <property type="molecule type" value="Genomic_DNA"/>
</dbReference>
<proteinExistence type="predicted"/>
<accession>A0A075K0D0</accession>
<dbReference type="SUPFAM" id="SSF52540">
    <property type="entry name" value="P-loop containing nucleoside triphosphate hydrolases"/>
    <property type="match status" value="1"/>
</dbReference>
<evidence type="ECO:0000256" key="2">
    <source>
        <dbReference type="ARBA" id="ARBA00022692"/>
    </source>
</evidence>
<comment type="subcellular location">
    <subcellularLocation>
        <location evidence="1">Cell membrane</location>
        <topology evidence="1">Multi-pass membrane protein</topology>
    </subcellularLocation>
</comment>
<evidence type="ECO:0000256" key="7">
    <source>
        <dbReference type="SAM" id="Phobius"/>
    </source>
</evidence>
<dbReference type="PROSITE" id="PS50929">
    <property type="entry name" value="ABC_TM1F"/>
    <property type="match status" value="1"/>
</dbReference>
<dbReference type="AlphaFoldDB" id="A0A075K0D0"/>
<dbReference type="PANTHER" id="PTHR24221">
    <property type="entry name" value="ATP-BINDING CASSETTE SUB-FAMILY B"/>
    <property type="match status" value="1"/>
</dbReference>
<dbReference type="InterPro" id="IPR005074">
    <property type="entry name" value="Peptidase_C39"/>
</dbReference>
<dbReference type="InterPro" id="IPR011527">
    <property type="entry name" value="ABC1_TM_dom"/>
</dbReference>
<dbReference type="InterPro" id="IPR003593">
    <property type="entry name" value="AAA+_ATPase"/>
</dbReference>
<dbReference type="PATRIC" id="fig|1217721.7.peg.1682"/>
<keyword evidence="6 7" id="KW-0472">Membrane</keyword>
<dbReference type="Gene3D" id="1.20.1560.10">
    <property type="entry name" value="ABC transporter type 1, transmembrane domain"/>
    <property type="match status" value="1"/>
</dbReference>
<sequence length="787" mass="85837">MRVIYQNEVAECGYACLAMVLSHFGRATDVREISTFRPISSNGLTLTDLYDVATEFGLEVEAYQFGPEHVDEIPRGAILHFGGAHFVVFEKARRGYVRVIDPAVGRRRIAMDVFVASASGYLLQCSPTPDLPQVKARSKVRAALERVRTLNPQLNSRIRKVLFVAIGAQFAILATPFFGGLALDYVVASDNIDLLGALVLTFASIFVVGAMGHFVQGYLTEVVFGEVRMNMTEGLVGHLLRNPIPFFEKRNVGDLFAKIRMQEEVDDFVTRTAVTMRIDVAVALLGTGLMMLASGTLAAITLGLFFVYVMVAMGIFVRMRDVHALIMEESGRCDDALIETIRGASLIKLSGGELRRTGQFMSRFRGYVSAVLERSRLVIFRESMQKLLAYVDVLVITWLACRLMLSGSMSLGVFYSFMIYKSLVTERLTRVINGLIAYGMLSAPVGRVADIADAEGERYSTPDALHRSPETRSFQSLEMQNVSFRYGVSDQWILKEVSLTLRKGDKVAIVGPSGSGKSTIFKLLAASEPLHDGEILLNGIRWPNLAVDEIRRHAAHMRQGDIILYGSIADNVSMFTGQTDEDRVRQVLEDVGLMDDVMRLPMRARTVVSDTIANISAGQRQRLLLARALYMDREVLMLDEPTSNLDPSSVELIARLLAGIDRTVVVITHDHSLASHFDRRFELRDGRLVPAGKDAVQVGKEEAGTEGAIADAPAAESTATVAASTMADVVDGTEAEGGIPVDVASHDASVVSPTKVHAASGAAVNRLGPLPGAAAARVAAGFARETR</sequence>
<dbReference type="InterPro" id="IPR036640">
    <property type="entry name" value="ABC1_TM_sf"/>
</dbReference>
<dbReference type="Pfam" id="PF03412">
    <property type="entry name" value="Peptidase_C39"/>
    <property type="match status" value="1"/>
</dbReference>
<feature type="transmembrane region" description="Helical" evidence="7">
    <location>
        <begin position="297"/>
        <end position="317"/>
    </location>
</feature>
<dbReference type="Proteomes" id="UP000027987">
    <property type="component" value="Chromosome"/>
</dbReference>